<dbReference type="SMART" id="SM00347">
    <property type="entry name" value="HTH_MARR"/>
    <property type="match status" value="1"/>
</dbReference>
<gene>
    <name evidence="7" type="ORF">FPZ49_33445</name>
</gene>
<dbReference type="PANTHER" id="PTHR42756">
    <property type="entry name" value="TRANSCRIPTIONAL REGULATOR, MARR"/>
    <property type="match status" value="1"/>
</dbReference>
<feature type="region of interest" description="Disordered" evidence="5">
    <location>
        <begin position="142"/>
        <end position="163"/>
    </location>
</feature>
<feature type="compositionally biased region" description="Basic and acidic residues" evidence="5">
    <location>
        <begin position="146"/>
        <end position="163"/>
    </location>
</feature>
<dbReference type="PRINTS" id="PR00598">
    <property type="entry name" value="HTHMARR"/>
</dbReference>
<dbReference type="InterPro" id="IPR036390">
    <property type="entry name" value="WH_DNA-bd_sf"/>
</dbReference>
<keyword evidence="1" id="KW-0805">Transcription regulation</keyword>
<keyword evidence="3" id="KW-0804">Transcription</keyword>
<keyword evidence="2" id="KW-0238">DNA-binding</keyword>
<accession>A0A559JK92</accession>
<feature type="coiled-coil region" evidence="4">
    <location>
        <begin position="97"/>
        <end position="124"/>
    </location>
</feature>
<proteinExistence type="predicted"/>
<dbReference type="OrthoDB" id="3254893at2"/>
<dbReference type="PANTHER" id="PTHR42756:SF1">
    <property type="entry name" value="TRANSCRIPTIONAL REPRESSOR OF EMRAB OPERON"/>
    <property type="match status" value="1"/>
</dbReference>
<dbReference type="GO" id="GO:0003677">
    <property type="term" value="F:DNA binding"/>
    <property type="evidence" value="ECO:0007669"/>
    <property type="project" value="UniProtKB-KW"/>
</dbReference>
<evidence type="ECO:0000313" key="7">
    <source>
        <dbReference type="EMBL" id="TVY00292.1"/>
    </source>
</evidence>
<protein>
    <submittedName>
        <fullName evidence="7">MarR family transcriptional regulator</fullName>
    </submittedName>
</protein>
<dbReference type="Gene3D" id="1.10.10.10">
    <property type="entry name" value="Winged helix-like DNA-binding domain superfamily/Winged helix DNA-binding domain"/>
    <property type="match status" value="1"/>
</dbReference>
<evidence type="ECO:0000256" key="1">
    <source>
        <dbReference type="ARBA" id="ARBA00023015"/>
    </source>
</evidence>
<reference evidence="7 8" key="1">
    <citation type="submission" date="2019-07" db="EMBL/GenBank/DDBJ databases">
        <authorList>
            <person name="Kim J."/>
        </authorList>
    </citation>
    <scope>NUCLEOTIDE SEQUENCE [LARGE SCALE GENOMIC DNA]</scope>
    <source>
        <strain evidence="7 8">JC52</strain>
    </source>
</reference>
<sequence length="163" mass="18375">MTILSGIESVLAEVDTLTAKVMRHARLWAAEVDLSKQQVHLLKTLYCKKRATVSELADDLFLSASATTIAVNRLTREGFIVRARDEADRRLVWLELSEEACAKVKQLQQQREKLMMQLLSCLSEEEGEQLLALLRKMTSALDEENKEGKEGKTGEAEKRGETI</sequence>
<evidence type="ECO:0000256" key="3">
    <source>
        <dbReference type="ARBA" id="ARBA00023163"/>
    </source>
</evidence>
<name>A0A559JK92_9BACL</name>
<dbReference type="GO" id="GO:0003700">
    <property type="term" value="F:DNA-binding transcription factor activity"/>
    <property type="evidence" value="ECO:0007669"/>
    <property type="project" value="InterPro"/>
</dbReference>
<evidence type="ECO:0000256" key="5">
    <source>
        <dbReference type="SAM" id="MobiDB-lite"/>
    </source>
</evidence>
<feature type="domain" description="HTH marR-type" evidence="6">
    <location>
        <begin position="1"/>
        <end position="139"/>
    </location>
</feature>
<dbReference type="InterPro" id="IPR036388">
    <property type="entry name" value="WH-like_DNA-bd_sf"/>
</dbReference>
<evidence type="ECO:0000256" key="4">
    <source>
        <dbReference type="SAM" id="Coils"/>
    </source>
</evidence>
<evidence type="ECO:0000313" key="8">
    <source>
        <dbReference type="Proteomes" id="UP000317036"/>
    </source>
</evidence>
<dbReference type="AlphaFoldDB" id="A0A559JK92"/>
<organism evidence="7 8">
    <name type="scientific">Paenibacillus cremeus</name>
    <dbReference type="NCBI Taxonomy" id="2163881"/>
    <lineage>
        <taxon>Bacteria</taxon>
        <taxon>Bacillati</taxon>
        <taxon>Bacillota</taxon>
        <taxon>Bacilli</taxon>
        <taxon>Bacillales</taxon>
        <taxon>Paenibacillaceae</taxon>
        <taxon>Paenibacillus</taxon>
    </lineage>
</organism>
<comment type="caution">
    <text evidence="7">The sequence shown here is derived from an EMBL/GenBank/DDBJ whole genome shotgun (WGS) entry which is preliminary data.</text>
</comment>
<dbReference type="Pfam" id="PF01047">
    <property type="entry name" value="MarR"/>
    <property type="match status" value="1"/>
</dbReference>
<dbReference type="PROSITE" id="PS50995">
    <property type="entry name" value="HTH_MARR_2"/>
    <property type="match status" value="1"/>
</dbReference>
<evidence type="ECO:0000259" key="6">
    <source>
        <dbReference type="PROSITE" id="PS50995"/>
    </source>
</evidence>
<dbReference type="RefSeq" id="WP_144854764.1">
    <property type="nucleotide sequence ID" value="NZ_VNJI01000077.1"/>
</dbReference>
<dbReference type="Proteomes" id="UP000317036">
    <property type="component" value="Unassembled WGS sequence"/>
</dbReference>
<dbReference type="EMBL" id="VNJI01000077">
    <property type="protein sequence ID" value="TVY00292.1"/>
    <property type="molecule type" value="Genomic_DNA"/>
</dbReference>
<dbReference type="SUPFAM" id="SSF46785">
    <property type="entry name" value="Winged helix' DNA-binding domain"/>
    <property type="match status" value="1"/>
</dbReference>
<dbReference type="InterPro" id="IPR000835">
    <property type="entry name" value="HTH_MarR-typ"/>
</dbReference>
<keyword evidence="4" id="KW-0175">Coiled coil</keyword>
<evidence type="ECO:0000256" key="2">
    <source>
        <dbReference type="ARBA" id="ARBA00023125"/>
    </source>
</evidence>
<keyword evidence="8" id="KW-1185">Reference proteome</keyword>